<dbReference type="Proteomes" id="UP001213000">
    <property type="component" value="Unassembled WGS sequence"/>
</dbReference>
<dbReference type="InterPro" id="IPR050131">
    <property type="entry name" value="Peptidase_S8_subtilisin-like"/>
</dbReference>
<evidence type="ECO:0000259" key="7">
    <source>
        <dbReference type="Pfam" id="PF00082"/>
    </source>
</evidence>
<dbReference type="PROSITE" id="PS00136">
    <property type="entry name" value="SUBTILASE_ASP"/>
    <property type="match status" value="1"/>
</dbReference>
<feature type="domain" description="Inhibitor I9" evidence="8">
    <location>
        <begin position="74"/>
        <end position="107"/>
    </location>
</feature>
<organism evidence="9 10">
    <name type="scientific">Leucocoprinus birnbaumii</name>
    <dbReference type="NCBI Taxonomy" id="56174"/>
    <lineage>
        <taxon>Eukaryota</taxon>
        <taxon>Fungi</taxon>
        <taxon>Dikarya</taxon>
        <taxon>Basidiomycota</taxon>
        <taxon>Agaricomycotina</taxon>
        <taxon>Agaricomycetes</taxon>
        <taxon>Agaricomycetidae</taxon>
        <taxon>Agaricales</taxon>
        <taxon>Agaricineae</taxon>
        <taxon>Agaricaceae</taxon>
        <taxon>Leucocoprinus</taxon>
    </lineage>
</organism>
<gene>
    <name evidence="9" type="ORF">NP233_g8586</name>
</gene>
<dbReference type="Pfam" id="PF00082">
    <property type="entry name" value="Peptidase_S8"/>
    <property type="match status" value="1"/>
</dbReference>
<dbReference type="InterPro" id="IPR000209">
    <property type="entry name" value="Peptidase_S8/S53_dom"/>
</dbReference>
<dbReference type="GO" id="GO:0006508">
    <property type="term" value="P:proteolysis"/>
    <property type="evidence" value="ECO:0007669"/>
    <property type="project" value="UniProtKB-KW"/>
</dbReference>
<name>A0AAD5VQN0_9AGAR</name>
<dbReference type="InterPro" id="IPR034193">
    <property type="entry name" value="PCSK9_ProteinaseK-like"/>
</dbReference>
<dbReference type="GO" id="GO:0005615">
    <property type="term" value="C:extracellular space"/>
    <property type="evidence" value="ECO:0007669"/>
    <property type="project" value="TreeGrafter"/>
</dbReference>
<evidence type="ECO:0000313" key="10">
    <source>
        <dbReference type="Proteomes" id="UP001213000"/>
    </source>
</evidence>
<dbReference type="InterPro" id="IPR010259">
    <property type="entry name" value="S8pro/Inhibitor_I9"/>
</dbReference>
<keyword evidence="2 5" id="KW-0645">Protease</keyword>
<dbReference type="PRINTS" id="PR00723">
    <property type="entry name" value="SUBTILISIN"/>
</dbReference>
<sequence>MFLPFLSAWSVMVLGVLGAQPALLSVKRYAGQVIPNSYLVKVKDAFDLRNITSSLEVEGRSSINLFPVIHDSQIFHGFGASLDEEQLRLVLQNPGVEYVEEDGVVSTSDIDNSLSLRAPVSHPVAGKNVDIYILDTGVFIDHTEFGGRASWGATFGGYPNADGNGHGTHLAGIAAGKTYGVAKLANIIAVKVLSDAGSGAISDIISGLSFVVQNAKTTGRSSVVLLALGGSISTTLDNAVLNVINSGISVVVGSYQPNSPEPNLTPTIQTVAGGSNTDASGSSPGRVVESITVAASTQSDSAASFSNFGSVIDLYAPGQNIISAGIASPNITVTFSGVSMAGAHVAGLAAYLLSLTGPITPATVASDLGTMSVKGALTNVPAGTLNHLASNNVSRIGITI</sequence>
<feature type="active site" description="Charge relay system" evidence="5">
    <location>
        <position position="339"/>
    </location>
</feature>
<comment type="similarity">
    <text evidence="1 5">Belongs to the peptidase S8 family.</text>
</comment>
<dbReference type="SUPFAM" id="SSF52743">
    <property type="entry name" value="Subtilisin-like"/>
    <property type="match status" value="1"/>
</dbReference>
<proteinExistence type="inferred from homology"/>
<evidence type="ECO:0000256" key="4">
    <source>
        <dbReference type="ARBA" id="ARBA00022825"/>
    </source>
</evidence>
<evidence type="ECO:0000256" key="5">
    <source>
        <dbReference type="PROSITE-ProRule" id="PRU01240"/>
    </source>
</evidence>
<comment type="caution">
    <text evidence="9">The sequence shown here is derived from an EMBL/GenBank/DDBJ whole genome shotgun (WGS) entry which is preliminary data.</text>
</comment>
<dbReference type="SUPFAM" id="SSF54897">
    <property type="entry name" value="Protease propeptides/inhibitors"/>
    <property type="match status" value="1"/>
</dbReference>
<evidence type="ECO:0000256" key="3">
    <source>
        <dbReference type="ARBA" id="ARBA00022801"/>
    </source>
</evidence>
<dbReference type="PANTHER" id="PTHR43806">
    <property type="entry name" value="PEPTIDASE S8"/>
    <property type="match status" value="1"/>
</dbReference>
<dbReference type="PROSITE" id="PS51892">
    <property type="entry name" value="SUBTILASE"/>
    <property type="match status" value="1"/>
</dbReference>
<evidence type="ECO:0000259" key="8">
    <source>
        <dbReference type="Pfam" id="PF05922"/>
    </source>
</evidence>
<dbReference type="GO" id="GO:0004252">
    <property type="term" value="F:serine-type endopeptidase activity"/>
    <property type="evidence" value="ECO:0007669"/>
    <property type="project" value="UniProtKB-UniRule"/>
</dbReference>
<dbReference type="PANTHER" id="PTHR43806:SF58">
    <property type="entry name" value="ALKALINE PROTEASE 1-RELATED"/>
    <property type="match status" value="1"/>
</dbReference>
<feature type="active site" description="Charge relay system" evidence="5">
    <location>
        <position position="166"/>
    </location>
</feature>
<feature type="active site" description="Charge relay system" evidence="5">
    <location>
        <position position="135"/>
    </location>
</feature>
<dbReference type="Pfam" id="PF05922">
    <property type="entry name" value="Inhibitor_I9"/>
    <property type="match status" value="1"/>
</dbReference>
<reference evidence="9" key="1">
    <citation type="submission" date="2022-07" db="EMBL/GenBank/DDBJ databases">
        <title>Genome Sequence of Leucocoprinus birnbaumii.</title>
        <authorList>
            <person name="Buettner E."/>
        </authorList>
    </citation>
    <scope>NUCLEOTIDE SEQUENCE</scope>
    <source>
        <strain evidence="9">VT141</strain>
    </source>
</reference>
<dbReference type="Gene3D" id="3.30.70.80">
    <property type="entry name" value="Peptidase S8 propeptide/proteinase inhibitor I9"/>
    <property type="match status" value="1"/>
</dbReference>
<dbReference type="InterPro" id="IPR023827">
    <property type="entry name" value="Peptidase_S8_Asp-AS"/>
</dbReference>
<feature type="signal peptide" evidence="6">
    <location>
        <begin position="1"/>
        <end position="18"/>
    </location>
</feature>
<keyword evidence="10" id="KW-1185">Reference proteome</keyword>
<keyword evidence="4 5" id="KW-0720">Serine protease</keyword>
<dbReference type="CDD" id="cd04077">
    <property type="entry name" value="Peptidases_S8_PCSK9_ProteinaseK_like"/>
    <property type="match status" value="1"/>
</dbReference>
<feature type="domain" description="Peptidase S8/S53" evidence="7">
    <location>
        <begin position="126"/>
        <end position="365"/>
    </location>
</feature>
<dbReference type="InterPro" id="IPR036852">
    <property type="entry name" value="Peptidase_S8/S53_dom_sf"/>
</dbReference>
<dbReference type="AlphaFoldDB" id="A0AAD5VQN0"/>
<dbReference type="Gene3D" id="3.40.50.200">
    <property type="entry name" value="Peptidase S8/S53 domain"/>
    <property type="match status" value="1"/>
</dbReference>
<dbReference type="EMBL" id="JANIEX010000704">
    <property type="protein sequence ID" value="KAJ3563994.1"/>
    <property type="molecule type" value="Genomic_DNA"/>
</dbReference>
<feature type="chain" id="PRO_5041924343" evidence="6">
    <location>
        <begin position="19"/>
        <end position="400"/>
    </location>
</feature>
<evidence type="ECO:0000256" key="2">
    <source>
        <dbReference type="ARBA" id="ARBA00022670"/>
    </source>
</evidence>
<protein>
    <submittedName>
        <fullName evidence="9">Uncharacterized protein</fullName>
    </submittedName>
</protein>
<keyword evidence="3 5" id="KW-0378">Hydrolase</keyword>
<keyword evidence="6" id="KW-0732">Signal</keyword>
<evidence type="ECO:0000256" key="6">
    <source>
        <dbReference type="SAM" id="SignalP"/>
    </source>
</evidence>
<accession>A0AAD5VQN0</accession>
<evidence type="ECO:0000313" key="9">
    <source>
        <dbReference type="EMBL" id="KAJ3563994.1"/>
    </source>
</evidence>
<evidence type="ECO:0000256" key="1">
    <source>
        <dbReference type="ARBA" id="ARBA00011073"/>
    </source>
</evidence>
<dbReference type="InterPro" id="IPR037045">
    <property type="entry name" value="S8pro/Inhibitor_I9_sf"/>
</dbReference>
<dbReference type="InterPro" id="IPR015500">
    <property type="entry name" value="Peptidase_S8_subtilisin-rel"/>
</dbReference>